<dbReference type="InterPro" id="IPR012337">
    <property type="entry name" value="RNaseH-like_sf"/>
</dbReference>
<gene>
    <name evidence="1" type="ORF">VZT92_000983</name>
</gene>
<accession>A0AAW1G7N3</accession>
<comment type="caution">
    <text evidence="1">The sequence shown here is derived from an EMBL/GenBank/DDBJ whole genome shotgun (WGS) entry which is preliminary data.</text>
</comment>
<evidence type="ECO:0000313" key="2">
    <source>
        <dbReference type="Proteomes" id="UP001488805"/>
    </source>
</evidence>
<name>A0AAW1G7N3_ZOAVI</name>
<dbReference type="SUPFAM" id="SSF53098">
    <property type="entry name" value="Ribonuclease H-like"/>
    <property type="match status" value="1"/>
</dbReference>
<reference evidence="1 2" key="1">
    <citation type="journal article" date="2024" name="Genome Biol. Evol.">
        <title>Chromosome-level genome assembly of the viviparous eelpout Zoarces viviparus.</title>
        <authorList>
            <person name="Fuhrmann N."/>
            <person name="Brasseur M.V."/>
            <person name="Bakowski C.E."/>
            <person name="Podsiadlowski L."/>
            <person name="Prost S."/>
            <person name="Krehenwinkel H."/>
            <person name="Mayer C."/>
        </authorList>
    </citation>
    <scope>NUCLEOTIDE SEQUENCE [LARGE SCALE GENOMIC DNA]</scope>
    <source>
        <strain evidence="1">NO-MEL_2022_Ind0_liver</strain>
    </source>
</reference>
<proteinExistence type="predicted"/>
<dbReference type="EMBL" id="JBCEZU010000001">
    <property type="protein sequence ID" value="KAK9543187.1"/>
    <property type="molecule type" value="Genomic_DNA"/>
</dbReference>
<protein>
    <submittedName>
        <fullName evidence="1">Uncharacterized protein</fullName>
    </submittedName>
</protein>
<sequence>MLQLPTHKLKTDVSTRWNSAYEMLRRVLEQQTVICAALLSPEVRRSSTDIFTLNETDIGNAKEIVRALKSLQVATTVISEEKTPHIINP</sequence>
<evidence type="ECO:0000313" key="1">
    <source>
        <dbReference type="EMBL" id="KAK9543187.1"/>
    </source>
</evidence>
<organism evidence="1 2">
    <name type="scientific">Zoarces viviparus</name>
    <name type="common">Viviparous eelpout</name>
    <name type="synonym">Blennius viviparus</name>
    <dbReference type="NCBI Taxonomy" id="48416"/>
    <lineage>
        <taxon>Eukaryota</taxon>
        <taxon>Metazoa</taxon>
        <taxon>Chordata</taxon>
        <taxon>Craniata</taxon>
        <taxon>Vertebrata</taxon>
        <taxon>Euteleostomi</taxon>
        <taxon>Actinopterygii</taxon>
        <taxon>Neopterygii</taxon>
        <taxon>Teleostei</taxon>
        <taxon>Neoteleostei</taxon>
        <taxon>Acanthomorphata</taxon>
        <taxon>Eupercaria</taxon>
        <taxon>Perciformes</taxon>
        <taxon>Cottioidei</taxon>
        <taxon>Zoarcales</taxon>
        <taxon>Zoarcidae</taxon>
        <taxon>Zoarcinae</taxon>
        <taxon>Zoarces</taxon>
    </lineage>
</organism>
<dbReference type="AlphaFoldDB" id="A0AAW1G7N3"/>
<dbReference type="Proteomes" id="UP001488805">
    <property type="component" value="Unassembled WGS sequence"/>
</dbReference>
<keyword evidence="2" id="KW-1185">Reference proteome</keyword>